<organism evidence="2 3">
    <name type="scientific">Mytilus galloprovincialis</name>
    <name type="common">Mediterranean mussel</name>
    <dbReference type="NCBI Taxonomy" id="29158"/>
    <lineage>
        <taxon>Eukaryota</taxon>
        <taxon>Metazoa</taxon>
        <taxon>Spiralia</taxon>
        <taxon>Lophotrochozoa</taxon>
        <taxon>Mollusca</taxon>
        <taxon>Bivalvia</taxon>
        <taxon>Autobranchia</taxon>
        <taxon>Pteriomorphia</taxon>
        <taxon>Mytilida</taxon>
        <taxon>Mytiloidea</taxon>
        <taxon>Mytilidae</taxon>
        <taxon>Mytilinae</taxon>
        <taxon>Mytilus</taxon>
    </lineage>
</organism>
<evidence type="ECO:0000256" key="1">
    <source>
        <dbReference type="SAM" id="SignalP"/>
    </source>
</evidence>
<dbReference type="Proteomes" id="UP000596742">
    <property type="component" value="Unassembled WGS sequence"/>
</dbReference>
<evidence type="ECO:0000313" key="3">
    <source>
        <dbReference type="Proteomes" id="UP000596742"/>
    </source>
</evidence>
<evidence type="ECO:0000313" key="2">
    <source>
        <dbReference type="EMBL" id="VDH93092.1"/>
    </source>
</evidence>
<dbReference type="InterPro" id="IPR008993">
    <property type="entry name" value="TIMP-like_OB-fold"/>
</dbReference>
<accession>A0A8B6BML5</accession>
<proteinExistence type="predicted"/>
<feature type="signal peptide" evidence="1">
    <location>
        <begin position="1"/>
        <end position="16"/>
    </location>
</feature>
<dbReference type="Gene3D" id="2.40.50.120">
    <property type="match status" value="1"/>
</dbReference>
<gene>
    <name evidence="2" type="ORF">MGAL_10B059555</name>
</gene>
<comment type="caution">
    <text evidence="2">The sequence shown here is derived from an EMBL/GenBank/DDBJ whole genome shotgun (WGS) entry which is preliminary data.</text>
</comment>
<reference evidence="2" key="1">
    <citation type="submission" date="2018-11" db="EMBL/GenBank/DDBJ databases">
        <authorList>
            <person name="Alioto T."/>
            <person name="Alioto T."/>
        </authorList>
    </citation>
    <scope>NUCLEOTIDE SEQUENCE</scope>
</reference>
<protein>
    <recommendedName>
        <fullName evidence="4">NTR domain-containing protein</fullName>
    </recommendedName>
</protein>
<name>A0A8B6BML5_MYTGA</name>
<keyword evidence="1" id="KW-0732">Signal</keyword>
<dbReference type="EMBL" id="UYJE01000423">
    <property type="protein sequence ID" value="VDH93092.1"/>
    <property type="molecule type" value="Genomic_DNA"/>
</dbReference>
<dbReference type="SUPFAM" id="SSF50242">
    <property type="entry name" value="TIMP-like"/>
    <property type="match status" value="1"/>
</dbReference>
<keyword evidence="3" id="KW-1185">Reference proteome</keyword>
<sequence length="166" mass="18636">MKYSVIFCIFLAVVSFHESLQCSCDWGFFELEGKSIHNSICHDRQYILFKADKKSELPGASGHNEIDGKVRFTVTLLKMYTNGHEDNFAGGRTVFLDAPMASSLCSYINFKLGKKYYVNVFGATKDSKTFNLNGCHYSSSVAEISDVERRIITGELDCPAREMVVS</sequence>
<evidence type="ECO:0008006" key="4">
    <source>
        <dbReference type="Google" id="ProtNLM"/>
    </source>
</evidence>
<feature type="chain" id="PRO_5032726904" description="NTR domain-containing protein" evidence="1">
    <location>
        <begin position="17"/>
        <end position="166"/>
    </location>
</feature>
<dbReference type="AlphaFoldDB" id="A0A8B6BML5"/>